<name>A0A699I2M0_TANCI</name>
<dbReference type="AlphaFoldDB" id="A0A699I2M0"/>
<comment type="caution">
    <text evidence="2">The sequence shown here is derived from an EMBL/GenBank/DDBJ whole genome shotgun (WGS) entry which is preliminary data.</text>
</comment>
<evidence type="ECO:0000313" key="2">
    <source>
        <dbReference type="EMBL" id="GEZ03070.1"/>
    </source>
</evidence>
<dbReference type="EMBL" id="BKCJ010233714">
    <property type="protein sequence ID" value="GEZ03070.1"/>
    <property type="molecule type" value="Genomic_DNA"/>
</dbReference>
<feature type="region of interest" description="Disordered" evidence="1">
    <location>
        <begin position="17"/>
        <end position="43"/>
    </location>
</feature>
<organism evidence="2">
    <name type="scientific">Tanacetum cinerariifolium</name>
    <name type="common">Dalmatian daisy</name>
    <name type="synonym">Chrysanthemum cinerariifolium</name>
    <dbReference type="NCBI Taxonomy" id="118510"/>
    <lineage>
        <taxon>Eukaryota</taxon>
        <taxon>Viridiplantae</taxon>
        <taxon>Streptophyta</taxon>
        <taxon>Embryophyta</taxon>
        <taxon>Tracheophyta</taxon>
        <taxon>Spermatophyta</taxon>
        <taxon>Magnoliopsida</taxon>
        <taxon>eudicotyledons</taxon>
        <taxon>Gunneridae</taxon>
        <taxon>Pentapetalae</taxon>
        <taxon>asterids</taxon>
        <taxon>campanulids</taxon>
        <taxon>Asterales</taxon>
        <taxon>Asteraceae</taxon>
        <taxon>Asteroideae</taxon>
        <taxon>Anthemideae</taxon>
        <taxon>Anthemidinae</taxon>
        <taxon>Tanacetum</taxon>
    </lineage>
</organism>
<reference evidence="2" key="1">
    <citation type="journal article" date="2019" name="Sci. Rep.">
        <title>Draft genome of Tanacetum cinerariifolium, the natural source of mosquito coil.</title>
        <authorList>
            <person name="Yamashiro T."/>
            <person name="Shiraishi A."/>
            <person name="Satake H."/>
            <person name="Nakayama K."/>
        </authorList>
    </citation>
    <scope>NUCLEOTIDE SEQUENCE</scope>
</reference>
<evidence type="ECO:0000256" key="1">
    <source>
        <dbReference type="SAM" id="MobiDB-lite"/>
    </source>
</evidence>
<gene>
    <name evidence="2" type="ORF">Tci_475043</name>
</gene>
<sequence>MSGATWLISLPSLAPPPDHRSMAVNGGGERWPMTVSGGGQRWPTIVNDGGTPLTITGSMVNNRGVGGVFDYLQGLSVVLP</sequence>
<protein>
    <submittedName>
        <fullName evidence="2">Uncharacterized protein</fullName>
    </submittedName>
</protein>
<proteinExistence type="predicted"/>
<accession>A0A699I2M0</accession>